<dbReference type="CDD" id="cd16962">
    <property type="entry name" value="RuvC"/>
    <property type="match status" value="1"/>
</dbReference>
<keyword evidence="4 13" id="KW-0479">Metal-binding</keyword>
<evidence type="ECO:0000256" key="4">
    <source>
        <dbReference type="ARBA" id="ARBA00022723"/>
    </source>
</evidence>
<dbReference type="Pfam" id="PF02075">
    <property type="entry name" value="RuvC"/>
    <property type="match status" value="1"/>
</dbReference>
<feature type="active site" evidence="13">
    <location>
        <position position="70"/>
    </location>
</feature>
<dbReference type="Gene3D" id="3.30.420.10">
    <property type="entry name" value="Ribonuclease H-like superfamily/Ribonuclease H"/>
    <property type="match status" value="1"/>
</dbReference>
<keyword evidence="9 13" id="KW-0238">DNA-binding</keyword>
<proteinExistence type="inferred from homology"/>
<comment type="caution">
    <text evidence="15">The sequence shown here is derived from an EMBL/GenBank/DDBJ whole genome shotgun (WGS) entry which is preliminary data.</text>
</comment>
<evidence type="ECO:0000256" key="9">
    <source>
        <dbReference type="ARBA" id="ARBA00023125"/>
    </source>
</evidence>
<keyword evidence="8 13" id="KW-0460">Magnesium</keyword>
<dbReference type="PANTHER" id="PTHR30194:SF3">
    <property type="entry name" value="CROSSOVER JUNCTION ENDODEOXYRIBONUCLEASE RUVC"/>
    <property type="match status" value="1"/>
</dbReference>
<dbReference type="PRINTS" id="PR00696">
    <property type="entry name" value="RSOLVASERUVC"/>
</dbReference>
<dbReference type="HAMAP" id="MF_00034">
    <property type="entry name" value="RuvC"/>
    <property type="match status" value="1"/>
</dbReference>
<dbReference type="GO" id="GO:0048476">
    <property type="term" value="C:Holliday junction resolvase complex"/>
    <property type="evidence" value="ECO:0007669"/>
    <property type="project" value="UniProtKB-UniRule"/>
</dbReference>
<comment type="catalytic activity">
    <reaction evidence="12 13">
        <text>Endonucleolytic cleavage at a junction such as a reciprocal single-stranded crossover between two homologous DNA duplexes (Holliday junction).</text>
        <dbReference type="EC" id="3.1.21.10"/>
    </reaction>
</comment>
<reference evidence="16" key="1">
    <citation type="submission" date="2017-09" db="EMBL/GenBank/DDBJ databases">
        <title>Depth-based differentiation of microbial function through sediment-hosted aquifers and enrichment of novel symbionts in the deep terrestrial subsurface.</title>
        <authorList>
            <person name="Probst A.J."/>
            <person name="Ladd B."/>
            <person name="Jarett J.K."/>
            <person name="Geller-Mcgrath D.E."/>
            <person name="Sieber C.M.K."/>
            <person name="Emerson J.B."/>
            <person name="Anantharaman K."/>
            <person name="Thomas B.C."/>
            <person name="Malmstrom R."/>
            <person name="Stieglmeier M."/>
            <person name="Klingl A."/>
            <person name="Woyke T."/>
            <person name="Ryan C.M."/>
            <person name="Banfield J.F."/>
        </authorList>
    </citation>
    <scope>NUCLEOTIDE SEQUENCE [LARGE SCALE GENOMIC DNA]</scope>
</reference>
<keyword evidence="7 13" id="KW-0378">Hydrolase</keyword>
<comment type="subunit">
    <text evidence="13">Homodimer which binds Holliday junction (HJ) DNA. The HJ becomes 2-fold symmetrical on binding to RuvC with unstacked arms; it has a different conformation from HJ DNA in complex with RuvA. In the full resolvosome a probable DNA-RuvA(4)-RuvB(12)-RuvC(2) complex forms which resolves the HJ.</text>
</comment>
<organism evidence="15 16">
    <name type="scientific">Candidatus Uhrbacteria bacterium CG10_big_fil_rev_8_21_14_0_10_48_16</name>
    <dbReference type="NCBI Taxonomy" id="1975038"/>
    <lineage>
        <taxon>Bacteria</taxon>
        <taxon>Candidatus Uhriibacteriota</taxon>
    </lineage>
</organism>
<comment type="function">
    <text evidence="13">The RuvA-RuvB-RuvC complex processes Holliday junction (HJ) DNA during genetic recombination and DNA repair. Endonuclease that resolves HJ intermediates. Cleaves cruciform DNA by making single-stranded nicks across the HJ at symmetrical positions within the homologous arms, yielding a 5'-phosphate and a 3'-hydroxyl group; requires a central core of homology in the junction. The consensus cleavage sequence is 5'-(A/T)TT(C/G)-3'. Cleavage occurs on the 3'-side of the TT dinucleotide at the point of strand exchange. HJ branch migration catalyzed by RuvA-RuvB allows RuvC to scan DNA until it finds its consensus sequence, where it cleaves and resolves the cruciform DNA.</text>
</comment>
<evidence type="ECO:0000256" key="6">
    <source>
        <dbReference type="ARBA" id="ARBA00022763"/>
    </source>
</evidence>
<dbReference type="EMBL" id="PFEU01000007">
    <property type="protein sequence ID" value="PJE77062.1"/>
    <property type="molecule type" value="Genomic_DNA"/>
</dbReference>
<dbReference type="InterPro" id="IPR020563">
    <property type="entry name" value="X-over_junc_endoDNase_Mg_BS"/>
</dbReference>
<name>A0A2M8LHZ7_9BACT</name>
<dbReference type="GO" id="GO:0005737">
    <property type="term" value="C:cytoplasm"/>
    <property type="evidence" value="ECO:0007669"/>
    <property type="project" value="UniProtKB-SubCell"/>
</dbReference>
<evidence type="ECO:0000256" key="1">
    <source>
        <dbReference type="ARBA" id="ARBA00009518"/>
    </source>
</evidence>
<feature type="binding site" evidence="13">
    <location>
        <position position="143"/>
    </location>
    <ligand>
        <name>Mg(2+)</name>
        <dbReference type="ChEBI" id="CHEBI:18420"/>
        <label>1</label>
    </ligand>
</feature>
<dbReference type="InterPro" id="IPR036397">
    <property type="entry name" value="RNaseH_sf"/>
</dbReference>
<comment type="subcellular location">
    <subcellularLocation>
        <location evidence="13">Cytoplasm</location>
    </subcellularLocation>
</comment>
<dbReference type="NCBIfam" id="TIGR00228">
    <property type="entry name" value="ruvC"/>
    <property type="match status" value="1"/>
</dbReference>
<keyword evidence="10 13" id="KW-0233">DNA recombination</keyword>
<dbReference type="Proteomes" id="UP000231436">
    <property type="component" value="Unassembled WGS sequence"/>
</dbReference>
<evidence type="ECO:0000256" key="5">
    <source>
        <dbReference type="ARBA" id="ARBA00022759"/>
    </source>
</evidence>
<feature type="active site" evidence="13">
    <location>
        <position position="10"/>
    </location>
</feature>
<keyword evidence="2 13" id="KW-0963">Cytoplasm</keyword>
<dbReference type="PROSITE" id="PS01321">
    <property type="entry name" value="RUVC"/>
    <property type="match status" value="1"/>
</dbReference>
<dbReference type="GO" id="GO:0003677">
    <property type="term" value="F:DNA binding"/>
    <property type="evidence" value="ECO:0007669"/>
    <property type="project" value="UniProtKB-KW"/>
</dbReference>
<evidence type="ECO:0000256" key="13">
    <source>
        <dbReference type="HAMAP-Rule" id="MF_00034"/>
    </source>
</evidence>
<keyword evidence="6 13" id="KW-0227">DNA damage</keyword>
<feature type="active site" evidence="13">
    <location>
        <position position="143"/>
    </location>
</feature>
<dbReference type="SUPFAM" id="SSF53098">
    <property type="entry name" value="Ribonuclease H-like"/>
    <property type="match status" value="1"/>
</dbReference>
<dbReference type="AlphaFoldDB" id="A0A2M8LHZ7"/>
<dbReference type="PANTHER" id="PTHR30194">
    <property type="entry name" value="CROSSOVER JUNCTION ENDODEOXYRIBONUCLEASE RUVC"/>
    <property type="match status" value="1"/>
</dbReference>
<dbReference type="GO" id="GO:0006310">
    <property type="term" value="P:DNA recombination"/>
    <property type="evidence" value="ECO:0007669"/>
    <property type="project" value="UniProtKB-UniRule"/>
</dbReference>
<sequence length="159" mass="17083">MEGKLIMGLDPGYGRMGFGVIYVQGSKMQLVDYGVATTLAGDAFENRLLHLGNDLHDLFVHHQPDVVAIEKLFFGKNTTTAMNVAHARGVALLMTAQAGCPLVEYTPAQIKKAVTGDGKAGKMAMQRMVKELLDLAKIPKPDDAADALAVAITASTKRW</sequence>
<dbReference type="InterPro" id="IPR012337">
    <property type="entry name" value="RNaseH-like_sf"/>
</dbReference>
<dbReference type="GO" id="GO:0008821">
    <property type="term" value="F:crossover junction DNA endonuclease activity"/>
    <property type="evidence" value="ECO:0007669"/>
    <property type="project" value="UniProtKB-UniRule"/>
</dbReference>
<keyword evidence="3 13" id="KW-0540">Nuclease</keyword>
<dbReference type="NCBIfam" id="NF000711">
    <property type="entry name" value="PRK00039.2-1"/>
    <property type="match status" value="1"/>
</dbReference>
<feature type="binding site" evidence="13">
    <location>
        <position position="10"/>
    </location>
    <ligand>
        <name>Mg(2+)</name>
        <dbReference type="ChEBI" id="CHEBI:18420"/>
        <label>1</label>
    </ligand>
</feature>
<evidence type="ECO:0000256" key="12">
    <source>
        <dbReference type="ARBA" id="ARBA00029354"/>
    </source>
</evidence>
<evidence type="ECO:0000256" key="2">
    <source>
        <dbReference type="ARBA" id="ARBA00022490"/>
    </source>
</evidence>
<evidence type="ECO:0000256" key="14">
    <source>
        <dbReference type="NCBIfam" id="TIGR00228"/>
    </source>
</evidence>
<evidence type="ECO:0000256" key="8">
    <source>
        <dbReference type="ARBA" id="ARBA00022842"/>
    </source>
</evidence>
<keyword evidence="11 13" id="KW-0234">DNA repair</keyword>
<gene>
    <name evidence="13" type="primary">ruvC</name>
    <name evidence="15" type="ORF">COV05_01445</name>
</gene>
<comment type="cofactor">
    <cofactor evidence="13">
        <name>Mg(2+)</name>
        <dbReference type="ChEBI" id="CHEBI:18420"/>
    </cofactor>
    <text evidence="13">Binds 2 Mg(2+) ion per subunit.</text>
</comment>
<dbReference type="InterPro" id="IPR002176">
    <property type="entry name" value="X-over_junc_endoDNase_RuvC"/>
</dbReference>
<dbReference type="FunFam" id="3.30.420.10:FF:000002">
    <property type="entry name" value="Crossover junction endodeoxyribonuclease RuvC"/>
    <property type="match status" value="1"/>
</dbReference>
<keyword evidence="5 13" id="KW-0255">Endonuclease</keyword>
<evidence type="ECO:0000256" key="11">
    <source>
        <dbReference type="ARBA" id="ARBA00023204"/>
    </source>
</evidence>
<evidence type="ECO:0000256" key="7">
    <source>
        <dbReference type="ARBA" id="ARBA00022801"/>
    </source>
</evidence>
<protein>
    <recommendedName>
        <fullName evidence="13 14">Crossover junction endodeoxyribonuclease RuvC</fullName>
        <ecNumber evidence="13 14">3.1.21.10</ecNumber>
    </recommendedName>
    <alternativeName>
        <fullName evidence="13">Holliday junction nuclease RuvC</fullName>
    </alternativeName>
    <alternativeName>
        <fullName evidence="13">Holliday junction resolvase RuvC</fullName>
    </alternativeName>
</protein>
<accession>A0A2M8LHZ7</accession>
<evidence type="ECO:0000313" key="15">
    <source>
        <dbReference type="EMBL" id="PJE77062.1"/>
    </source>
</evidence>
<feature type="binding site" evidence="13">
    <location>
        <position position="70"/>
    </location>
    <ligand>
        <name>Mg(2+)</name>
        <dbReference type="ChEBI" id="CHEBI:18420"/>
        <label>2</label>
    </ligand>
</feature>
<evidence type="ECO:0000256" key="3">
    <source>
        <dbReference type="ARBA" id="ARBA00022722"/>
    </source>
</evidence>
<evidence type="ECO:0000256" key="10">
    <source>
        <dbReference type="ARBA" id="ARBA00023172"/>
    </source>
</evidence>
<comment type="similarity">
    <text evidence="1 13">Belongs to the RuvC family.</text>
</comment>
<dbReference type="GO" id="GO:0006281">
    <property type="term" value="P:DNA repair"/>
    <property type="evidence" value="ECO:0007669"/>
    <property type="project" value="UniProtKB-UniRule"/>
</dbReference>
<dbReference type="GO" id="GO:0000287">
    <property type="term" value="F:magnesium ion binding"/>
    <property type="evidence" value="ECO:0007669"/>
    <property type="project" value="UniProtKB-UniRule"/>
</dbReference>
<evidence type="ECO:0000313" key="16">
    <source>
        <dbReference type="Proteomes" id="UP000231436"/>
    </source>
</evidence>
<dbReference type="EC" id="3.1.21.10" evidence="13 14"/>